<organism evidence="1 2">
    <name type="scientific">Brevundimonas mediterranea</name>
    <dbReference type="NCBI Taxonomy" id="74329"/>
    <lineage>
        <taxon>Bacteria</taxon>
        <taxon>Pseudomonadati</taxon>
        <taxon>Pseudomonadota</taxon>
        <taxon>Alphaproteobacteria</taxon>
        <taxon>Caulobacterales</taxon>
        <taxon>Caulobacteraceae</taxon>
        <taxon>Brevundimonas</taxon>
    </lineage>
</organism>
<proteinExistence type="predicted"/>
<sequence length="166" mass="18225">MTEIKAAVRQASMLRRKEEDVMSTGLPVFDTTVQETNEWLRAVETRLPPCSRVEAYGATRAVLQGLRDRLPLALVLGLSAQLPMLMRGFVLEGWRPEEAGGSRDLKTFLDDVEGRLPPGFPRETIAAAQAVLAVAAKRLDPGEVDKIIRHSPGALRTLWPVEAGGR</sequence>
<dbReference type="AlphaFoldDB" id="A0AB37E404"/>
<dbReference type="Proteomes" id="UP000501325">
    <property type="component" value="Chromosome"/>
</dbReference>
<dbReference type="EMBL" id="CP048751">
    <property type="protein sequence ID" value="QIH71595.1"/>
    <property type="molecule type" value="Genomic_DNA"/>
</dbReference>
<dbReference type="KEGG" id="bmed:GYM46_00505"/>
<evidence type="ECO:0000313" key="1">
    <source>
        <dbReference type="EMBL" id="QIH71595.1"/>
    </source>
</evidence>
<dbReference type="Gene3D" id="1.10.490.110">
    <property type="entry name" value="Uncharacterized conserved protein DUF2267"/>
    <property type="match status" value="1"/>
</dbReference>
<dbReference type="RefSeq" id="WP_008262406.1">
    <property type="nucleotide sequence ID" value="NZ_CP048751.1"/>
</dbReference>
<reference evidence="1 2" key="1">
    <citation type="submission" date="2020-01" db="EMBL/GenBank/DDBJ databases">
        <authorList>
            <person name="Wang S."/>
        </authorList>
    </citation>
    <scope>NUCLEOTIDE SEQUENCE [LARGE SCALE GENOMIC DNA]</scope>
    <source>
        <strain evidence="1 2">D151-2-6</strain>
    </source>
</reference>
<dbReference type="Pfam" id="PF10025">
    <property type="entry name" value="DUF2267"/>
    <property type="match status" value="1"/>
</dbReference>
<dbReference type="InterPro" id="IPR018727">
    <property type="entry name" value="DUF2267"/>
</dbReference>
<evidence type="ECO:0000313" key="2">
    <source>
        <dbReference type="Proteomes" id="UP000501325"/>
    </source>
</evidence>
<accession>A0AB37E404</accession>
<gene>
    <name evidence="1" type="ORF">GYM46_00505</name>
</gene>
<dbReference type="InterPro" id="IPR038282">
    <property type="entry name" value="DUF2267_sf"/>
</dbReference>
<name>A0AB37E404_9CAUL</name>
<protein>
    <submittedName>
        <fullName evidence="1">DUF2267 domain-containing protein</fullName>
    </submittedName>
</protein>